<dbReference type="Pfam" id="PF00361">
    <property type="entry name" value="Proton_antipo_M"/>
    <property type="match status" value="1"/>
</dbReference>
<feature type="transmembrane region" description="Helical" evidence="5">
    <location>
        <begin position="259"/>
        <end position="277"/>
    </location>
</feature>
<evidence type="ECO:0000313" key="9">
    <source>
        <dbReference type="Proteomes" id="UP001163328"/>
    </source>
</evidence>
<comment type="subunit">
    <text evidence="5">NDH-1 is composed of 14 different subunits. Subunits NuoA, H, J, K, L, M, N constitute the membrane sector of the complex.</text>
</comment>
<dbReference type="HAMAP" id="MF_00445">
    <property type="entry name" value="NDH1_NuoN_1"/>
    <property type="match status" value="1"/>
</dbReference>
<reference evidence="8" key="1">
    <citation type="submission" date="2021-08" db="EMBL/GenBank/DDBJ databases">
        <title>Flavobacterium sp. strain CC-SYL302.</title>
        <authorList>
            <person name="Lin S.-Y."/>
            <person name="Lee T.-H."/>
            <person name="Young C.-C."/>
        </authorList>
    </citation>
    <scope>NUCLEOTIDE SEQUENCE</scope>
    <source>
        <strain evidence="8">CC-SYL302</strain>
    </source>
</reference>
<dbReference type="EMBL" id="CP081495">
    <property type="protein sequence ID" value="UYW01235.1"/>
    <property type="molecule type" value="Genomic_DNA"/>
</dbReference>
<feature type="transmembrane region" description="Helical" evidence="5">
    <location>
        <begin position="26"/>
        <end position="43"/>
    </location>
</feature>
<keyword evidence="5" id="KW-1278">Translocase</keyword>
<evidence type="ECO:0000313" key="8">
    <source>
        <dbReference type="EMBL" id="UYW01235.1"/>
    </source>
</evidence>
<feature type="transmembrane region" description="Helical" evidence="5">
    <location>
        <begin position="144"/>
        <end position="170"/>
    </location>
</feature>
<dbReference type="EC" id="7.1.1.-" evidence="5"/>
<evidence type="ECO:0000259" key="7">
    <source>
        <dbReference type="Pfam" id="PF00361"/>
    </source>
</evidence>
<feature type="transmembrane region" description="Helical" evidence="5">
    <location>
        <begin position="286"/>
        <end position="306"/>
    </location>
</feature>
<evidence type="ECO:0000256" key="2">
    <source>
        <dbReference type="ARBA" id="ARBA00022692"/>
    </source>
</evidence>
<sequence>MYTLIAITLLGICCLLLEIVNLRKIIIPFVSVGLVATLIYTLNQFGVEASYYNNMIVTSGFTVSFSSLLILLMLFIVLLSGDFYSKQAHKISDYISIKLFLLVGAIAMISFGNLAMFFLGLEVLSISLYILAGSNPLSLNSNEAGFKYFIMGSFASGIILFGISLIYGAVGSFDLGFIYEASHSASTPDWFYIGVVLIAIGMLFKASVVPFHFWAPDVYEGSPTIVTLTMTTVAKIAALATFIKLTFALTGNMNSNYNTLLIVLAVLSMCVGNIMALKQSNIKRTLAFSGISHAGFMLVVLVNTVLDVPTLLYYAVAYTTASIVAFSVVLVVTKDKETESLDLFKGFYKRSPLLAALFTGALLSMAGIPIFSGFFAKLFIFNDALLAGYPVVVILGVINSIIAVFYYFRIFKVIYSTNENESAIITTKIPPVYYVVAIAAIVLNIAIGVYPKLIMG</sequence>
<evidence type="ECO:0000256" key="4">
    <source>
        <dbReference type="ARBA" id="ARBA00023136"/>
    </source>
</evidence>
<keyword evidence="3 5" id="KW-1133">Transmembrane helix</keyword>
<comment type="function">
    <text evidence="5">NDH-1 shuttles electrons from NADH, via FMN and iron-sulfur (Fe-S) centers, to quinones in the respiratory chain. The immediate electron acceptor for the enzyme in this species is believed to be a menaquinone. Couples the redox reaction to proton translocation (for every two electrons transferred, four hydrogen ions are translocated across the cytoplasmic membrane), and thus conserves the redox energy in a proton gradient.</text>
</comment>
<comment type="subcellular location">
    <subcellularLocation>
        <location evidence="5">Cell membrane</location>
        <topology evidence="5">Multi-pass membrane protein</topology>
    </subcellularLocation>
    <subcellularLocation>
        <location evidence="1">Endomembrane system</location>
        <topology evidence="1">Multi-pass membrane protein</topology>
    </subcellularLocation>
    <subcellularLocation>
        <location evidence="6">Membrane</location>
        <topology evidence="6">Multi-pass membrane protein</topology>
    </subcellularLocation>
</comment>
<keyword evidence="4 5" id="KW-0472">Membrane</keyword>
<feature type="transmembrane region" description="Helical" evidence="5">
    <location>
        <begin position="99"/>
        <end position="132"/>
    </location>
</feature>
<dbReference type="NCBIfam" id="TIGR01770">
    <property type="entry name" value="NDH_I_N"/>
    <property type="match status" value="1"/>
</dbReference>
<proteinExistence type="inferred from homology"/>
<feature type="transmembrane region" description="Helical" evidence="5">
    <location>
        <begin position="312"/>
        <end position="332"/>
    </location>
</feature>
<keyword evidence="5" id="KW-0520">NAD</keyword>
<dbReference type="InterPro" id="IPR001750">
    <property type="entry name" value="ND/Mrp_TM"/>
</dbReference>
<dbReference type="Proteomes" id="UP001163328">
    <property type="component" value="Chromosome"/>
</dbReference>
<protein>
    <recommendedName>
        <fullName evidence="5">NADH-quinone oxidoreductase subunit N</fullName>
        <ecNumber evidence="5">7.1.1.-</ecNumber>
    </recommendedName>
    <alternativeName>
        <fullName evidence="5">NADH dehydrogenase I subunit N</fullName>
    </alternativeName>
    <alternativeName>
        <fullName evidence="5">NDH-1 subunit N</fullName>
    </alternativeName>
</protein>
<feature type="transmembrane region" description="Helical" evidence="5">
    <location>
        <begin position="387"/>
        <end position="411"/>
    </location>
</feature>
<keyword evidence="5" id="KW-1003">Cell membrane</keyword>
<feature type="transmembrane region" description="Helical" evidence="5">
    <location>
        <begin position="432"/>
        <end position="450"/>
    </location>
</feature>
<feature type="transmembrane region" description="Helical" evidence="5">
    <location>
        <begin position="190"/>
        <end position="213"/>
    </location>
</feature>
<dbReference type="InterPro" id="IPR010096">
    <property type="entry name" value="NADH-Q_OxRdtase_suN/2"/>
</dbReference>
<evidence type="ECO:0000256" key="1">
    <source>
        <dbReference type="ARBA" id="ARBA00004127"/>
    </source>
</evidence>
<dbReference type="RefSeq" id="WP_264433670.1">
    <property type="nucleotide sequence ID" value="NZ_CP081495.1"/>
</dbReference>
<accession>A0ABY6LY18</accession>
<organism evidence="8 9">
    <name type="scientific">Flavobacterium agricola</name>
    <dbReference type="NCBI Taxonomy" id="2870839"/>
    <lineage>
        <taxon>Bacteria</taxon>
        <taxon>Pseudomonadati</taxon>
        <taxon>Bacteroidota</taxon>
        <taxon>Flavobacteriia</taxon>
        <taxon>Flavobacteriales</taxon>
        <taxon>Flavobacteriaceae</taxon>
        <taxon>Flavobacterium</taxon>
    </lineage>
</organism>
<feature type="transmembrane region" description="Helical" evidence="5">
    <location>
        <begin position="55"/>
        <end position="79"/>
    </location>
</feature>
<keyword evidence="5" id="KW-0874">Quinone</keyword>
<evidence type="ECO:0000256" key="3">
    <source>
        <dbReference type="ARBA" id="ARBA00022989"/>
    </source>
</evidence>
<keyword evidence="5" id="KW-0813">Transport</keyword>
<feature type="domain" description="NADH:quinone oxidoreductase/Mrp antiporter transmembrane" evidence="7">
    <location>
        <begin position="113"/>
        <end position="402"/>
    </location>
</feature>
<evidence type="ECO:0000256" key="6">
    <source>
        <dbReference type="RuleBase" id="RU000320"/>
    </source>
</evidence>
<keyword evidence="2 5" id="KW-0812">Transmembrane</keyword>
<name>A0ABY6LY18_9FLAO</name>
<comment type="catalytic activity">
    <reaction evidence="5">
        <text>a quinone + NADH + 5 H(+)(in) = a quinol + NAD(+) + 4 H(+)(out)</text>
        <dbReference type="Rhea" id="RHEA:57888"/>
        <dbReference type="ChEBI" id="CHEBI:15378"/>
        <dbReference type="ChEBI" id="CHEBI:24646"/>
        <dbReference type="ChEBI" id="CHEBI:57540"/>
        <dbReference type="ChEBI" id="CHEBI:57945"/>
        <dbReference type="ChEBI" id="CHEBI:132124"/>
    </reaction>
</comment>
<comment type="similarity">
    <text evidence="5">Belongs to the complex I subunit 2 family.</text>
</comment>
<evidence type="ECO:0000256" key="5">
    <source>
        <dbReference type="HAMAP-Rule" id="MF_00445"/>
    </source>
</evidence>
<feature type="transmembrane region" description="Helical" evidence="5">
    <location>
        <begin position="353"/>
        <end position="375"/>
    </location>
</feature>
<dbReference type="PANTHER" id="PTHR22773">
    <property type="entry name" value="NADH DEHYDROGENASE"/>
    <property type="match status" value="1"/>
</dbReference>
<gene>
    <name evidence="5" type="primary">nuoN</name>
    <name evidence="8" type="ORF">K5I29_12405</name>
</gene>
<keyword evidence="9" id="KW-1185">Reference proteome</keyword>